<feature type="compositionally biased region" description="Gly residues" evidence="2">
    <location>
        <begin position="396"/>
        <end position="405"/>
    </location>
</feature>
<dbReference type="SUPFAM" id="SSF89796">
    <property type="entry name" value="CoA-transferase family III (CaiB/BaiF)"/>
    <property type="match status" value="1"/>
</dbReference>
<dbReference type="Pfam" id="PF02515">
    <property type="entry name" value="CoA_transf_3"/>
    <property type="match status" value="1"/>
</dbReference>
<keyword evidence="4" id="KW-1185">Reference proteome</keyword>
<comment type="caution">
    <text evidence="3">The sequence shown here is derived from an EMBL/GenBank/DDBJ whole genome shotgun (WGS) entry which is preliminary data.</text>
</comment>
<evidence type="ECO:0000313" key="3">
    <source>
        <dbReference type="EMBL" id="MDA2807673.1"/>
    </source>
</evidence>
<proteinExistence type="predicted"/>
<dbReference type="InterPro" id="IPR044855">
    <property type="entry name" value="CoA-Trfase_III_dom3_sf"/>
</dbReference>
<protein>
    <submittedName>
        <fullName evidence="3">CoA transferase</fullName>
    </submittedName>
</protein>
<dbReference type="RefSeq" id="WP_270680300.1">
    <property type="nucleotide sequence ID" value="NZ_JAQFWP010000060.1"/>
</dbReference>
<dbReference type="Gene3D" id="3.30.1540.10">
    <property type="entry name" value="formyl-coa transferase, domain 3"/>
    <property type="match status" value="1"/>
</dbReference>
<dbReference type="GO" id="GO:0016740">
    <property type="term" value="F:transferase activity"/>
    <property type="evidence" value="ECO:0007669"/>
    <property type="project" value="UniProtKB-KW"/>
</dbReference>
<name>A0ABT4TSM0_9ACTN</name>
<feature type="compositionally biased region" description="Basic and acidic residues" evidence="2">
    <location>
        <begin position="17"/>
        <end position="31"/>
    </location>
</feature>
<organism evidence="3 4">
    <name type="scientific">Nocardiopsis suaedae</name>
    <dbReference type="NCBI Taxonomy" id="3018444"/>
    <lineage>
        <taxon>Bacteria</taxon>
        <taxon>Bacillati</taxon>
        <taxon>Actinomycetota</taxon>
        <taxon>Actinomycetes</taxon>
        <taxon>Streptosporangiales</taxon>
        <taxon>Nocardiopsidaceae</taxon>
        <taxon>Nocardiopsis</taxon>
    </lineage>
</organism>
<evidence type="ECO:0000313" key="4">
    <source>
        <dbReference type="Proteomes" id="UP001165685"/>
    </source>
</evidence>
<dbReference type="Gene3D" id="3.40.50.10540">
    <property type="entry name" value="Crotonobetainyl-coa:carnitine coa-transferase, domain 1"/>
    <property type="match status" value="1"/>
</dbReference>
<dbReference type="Proteomes" id="UP001165685">
    <property type="component" value="Unassembled WGS sequence"/>
</dbReference>
<accession>A0ABT4TSM0</accession>
<dbReference type="InterPro" id="IPR003673">
    <property type="entry name" value="CoA-Trfase_fam_III"/>
</dbReference>
<gene>
    <name evidence="3" type="ORF">O4U47_24395</name>
</gene>
<dbReference type="PANTHER" id="PTHR48207:SF3">
    <property type="entry name" value="SUCCINATE--HYDROXYMETHYLGLUTARATE COA-TRANSFERASE"/>
    <property type="match status" value="1"/>
</dbReference>
<feature type="region of interest" description="Disordered" evidence="2">
    <location>
        <begin position="433"/>
        <end position="479"/>
    </location>
</feature>
<evidence type="ECO:0000256" key="2">
    <source>
        <dbReference type="SAM" id="MobiDB-lite"/>
    </source>
</evidence>
<sequence length="479" mass="48978">MSETNRDGATGYGPHDGTGRREPDEQTDHNRPSGAPPPEGPLAGVRVADLSRVLAGPYATMLLADLGAEVVKVEHPGHGDDTRAWGPPHAGGEAAYYLAVNRGKRSLAVDVKDPDGRAAVRELCARSDVVIQNFRPGVAERLGLGFADVGGRNPAVVYCSISGFGPEHTPADRPAFDVLVQAESGLMGITGEPDGPPSKVGVAMTDVLSGLNAAVAILGALLRARTTGRGEHVEVSLINSALSGLVNIAQQALVTGAEPPRMGNAHSTVVPYQVFGTADADIVVAAGNDALFQRLCGVLDRPDLAGDPRFAGNPDRIRNRDALIPELEAELGARPAAEWLKLLTAAGVPAGQVRGPLDAVRSAQAAGDDVLVRVDHPTAGALDTVRAGFRLASGAQPGGQEGGGAPPLPPPLLGQHSREVLAELGVSEDGIAAMIGRGAVRQTDPGSGGPEDPDGPGTATGPAGPAADTPNDDGRTDHR</sequence>
<feature type="compositionally biased region" description="Low complexity" evidence="2">
    <location>
        <begin position="455"/>
        <end position="469"/>
    </location>
</feature>
<feature type="region of interest" description="Disordered" evidence="2">
    <location>
        <begin position="1"/>
        <end position="43"/>
    </location>
</feature>
<evidence type="ECO:0000256" key="1">
    <source>
        <dbReference type="ARBA" id="ARBA00022679"/>
    </source>
</evidence>
<dbReference type="InterPro" id="IPR050483">
    <property type="entry name" value="CoA-transferase_III_domain"/>
</dbReference>
<dbReference type="InterPro" id="IPR023606">
    <property type="entry name" value="CoA-Trfase_III_dom_1_sf"/>
</dbReference>
<dbReference type="EMBL" id="JAQFWP010000060">
    <property type="protein sequence ID" value="MDA2807673.1"/>
    <property type="molecule type" value="Genomic_DNA"/>
</dbReference>
<dbReference type="PANTHER" id="PTHR48207">
    <property type="entry name" value="SUCCINATE--HYDROXYMETHYLGLUTARATE COA-TRANSFERASE"/>
    <property type="match status" value="1"/>
</dbReference>
<feature type="region of interest" description="Disordered" evidence="2">
    <location>
        <begin position="392"/>
        <end position="414"/>
    </location>
</feature>
<keyword evidence="1 3" id="KW-0808">Transferase</keyword>
<reference evidence="3" key="1">
    <citation type="submission" date="2023-01" db="EMBL/GenBank/DDBJ databases">
        <title>Draft genome sequence of Nocardiopsis sp. LSu2-4 isolated from halophytes.</title>
        <authorList>
            <person name="Duangmal K."/>
            <person name="Chantavorakit T."/>
        </authorList>
    </citation>
    <scope>NUCLEOTIDE SEQUENCE</scope>
    <source>
        <strain evidence="3">LSu2-4</strain>
    </source>
</reference>